<reference evidence="2 3" key="1">
    <citation type="journal article" date="2020" name="Microb. Genom.">
        <title>Genetic diversity of clinical and environmental Mucorales isolates obtained from an investigation of mucormycosis cases among solid organ transplant recipients.</title>
        <authorList>
            <person name="Nguyen M.H."/>
            <person name="Kaul D."/>
            <person name="Muto C."/>
            <person name="Cheng S.J."/>
            <person name="Richter R.A."/>
            <person name="Bruno V.M."/>
            <person name="Liu G."/>
            <person name="Beyhan S."/>
            <person name="Sundermann A.J."/>
            <person name="Mounaud S."/>
            <person name="Pasculle A.W."/>
            <person name="Nierman W.C."/>
            <person name="Driscoll E."/>
            <person name="Cumbie R."/>
            <person name="Clancy C.J."/>
            <person name="Dupont C.L."/>
        </authorList>
    </citation>
    <scope>NUCLEOTIDE SEQUENCE [LARGE SCALE GENOMIC DNA]</scope>
    <source>
        <strain evidence="2 3">GL24</strain>
    </source>
</reference>
<dbReference type="Proteomes" id="UP000740926">
    <property type="component" value="Unassembled WGS sequence"/>
</dbReference>
<organism evidence="2 3">
    <name type="scientific">Rhizopus delemar</name>
    <dbReference type="NCBI Taxonomy" id="936053"/>
    <lineage>
        <taxon>Eukaryota</taxon>
        <taxon>Fungi</taxon>
        <taxon>Fungi incertae sedis</taxon>
        <taxon>Mucoromycota</taxon>
        <taxon>Mucoromycotina</taxon>
        <taxon>Mucoromycetes</taxon>
        <taxon>Mucorales</taxon>
        <taxon>Mucorineae</taxon>
        <taxon>Rhizopodaceae</taxon>
        <taxon>Rhizopus</taxon>
    </lineage>
</organism>
<evidence type="ECO:0000313" key="3">
    <source>
        <dbReference type="Proteomes" id="UP000740926"/>
    </source>
</evidence>
<feature type="compositionally biased region" description="Basic and acidic residues" evidence="1">
    <location>
        <begin position="199"/>
        <end position="217"/>
    </location>
</feature>
<sequence length="217" mass="23963">MGSIALTIIIRECTGVQCLLEVAWLPGIEVQAKLVDNQGVGRHEVGTQPHRSDESIFHAQEGGAGFLRQGRYGISGRCTPKDQAVVRHWIQLCRRFRVRDEKHRPIGMPQKGLYVFGLPSAIADCDRSACAALMHSALMAEPIDHIENRAAFVCFRIQVSRVVQVRGRKKLVDRTGARAPWTFHAVVGASPPGIPRHPKTGDRNPVEQGLETHDRGA</sequence>
<dbReference type="EMBL" id="JAANIU010006570">
    <property type="protein sequence ID" value="KAG1541265.1"/>
    <property type="molecule type" value="Genomic_DNA"/>
</dbReference>
<protein>
    <submittedName>
        <fullName evidence="2">Uncharacterized protein</fullName>
    </submittedName>
</protein>
<dbReference type="AlphaFoldDB" id="A0A9P6Y7D0"/>
<evidence type="ECO:0000256" key="1">
    <source>
        <dbReference type="SAM" id="MobiDB-lite"/>
    </source>
</evidence>
<feature type="region of interest" description="Disordered" evidence="1">
    <location>
        <begin position="188"/>
        <end position="217"/>
    </location>
</feature>
<evidence type="ECO:0000313" key="2">
    <source>
        <dbReference type="EMBL" id="KAG1541265.1"/>
    </source>
</evidence>
<name>A0A9P6Y7D0_9FUNG</name>
<proteinExistence type="predicted"/>
<keyword evidence="3" id="KW-1185">Reference proteome</keyword>
<comment type="caution">
    <text evidence="2">The sequence shown here is derived from an EMBL/GenBank/DDBJ whole genome shotgun (WGS) entry which is preliminary data.</text>
</comment>
<accession>A0A9P6Y7D0</accession>
<gene>
    <name evidence="2" type="ORF">G6F50_014258</name>
</gene>